<dbReference type="InterPro" id="IPR012902">
    <property type="entry name" value="N_methyl_site"/>
</dbReference>
<organism evidence="2 3">
    <name type="scientific">Rubripirellula reticaptiva</name>
    <dbReference type="NCBI Taxonomy" id="2528013"/>
    <lineage>
        <taxon>Bacteria</taxon>
        <taxon>Pseudomonadati</taxon>
        <taxon>Planctomycetota</taxon>
        <taxon>Planctomycetia</taxon>
        <taxon>Pirellulales</taxon>
        <taxon>Pirellulaceae</taxon>
        <taxon>Rubripirellula</taxon>
    </lineage>
</organism>
<evidence type="ECO:0000259" key="1">
    <source>
        <dbReference type="Pfam" id="PF07596"/>
    </source>
</evidence>
<proteinExistence type="predicted"/>
<dbReference type="Gene3D" id="3.30.700.10">
    <property type="entry name" value="Glycoprotein, Type 4 Pilin"/>
    <property type="match status" value="1"/>
</dbReference>
<keyword evidence="3" id="KW-1185">Reference proteome</keyword>
<reference evidence="2 3" key="1">
    <citation type="submission" date="2019-02" db="EMBL/GenBank/DDBJ databases">
        <title>Deep-cultivation of Planctomycetes and their phenomic and genomic characterization uncovers novel biology.</title>
        <authorList>
            <person name="Wiegand S."/>
            <person name="Jogler M."/>
            <person name="Boedeker C."/>
            <person name="Pinto D."/>
            <person name="Vollmers J."/>
            <person name="Rivas-Marin E."/>
            <person name="Kohn T."/>
            <person name="Peeters S.H."/>
            <person name="Heuer A."/>
            <person name="Rast P."/>
            <person name="Oberbeckmann S."/>
            <person name="Bunk B."/>
            <person name="Jeske O."/>
            <person name="Meyerdierks A."/>
            <person name="Storesund J.E."/>
            <person name="Kallscheuer N."/>
            <person name="Luecker S."/>
            <person name="Lage O.M."/>
            <person name="Pohl T."/>
            <person name="Merkel B.J."/>
            <person name="Hornburger P."/>
            <person name="Mueller R.-W."/>
            <person name="Bruemmer F."/>
            <person name="Labrenz M."/>
            <person name="Spormann A.M."/>
            <person name="Op Den Camp H."/>
            <person name="Overmann J."/>
            <person name="Amann R."/>
            <person name="Jetten M.S.M."/>
            <person name="Mascher T."/>
            <person name="Medema M.H."/>
            <person name="Devos D.P."/>
            <person name="Kaster A.-K."/>
            <person name="Ovreas L."/>
            <person name="Rohde M."/>
            <person name="Galperin M.Y."/>
            <person name="Jogler C."/>
        </authorList>
    </citation>
    <scope>NUCLEOTIDE SEQUENCE [LARGE SCALE GENOMIC DNA]</scope>
    <source>
        <strain evidence="2 3">Poly59</strain>
    </source>
</reference>
<name>A0A5C6EH47_9BACT</name>
<feature type="domain" description="DUF1559" evidence="1">
    <location>
        <begin position="34"/>
        <end position="365"/>
    </location>
</feature>
<dbReference type="Pfam" id="PF07963">
    <property type="entry name" value="N_methyl"/>
    <property type="match status" value="1"/>
</dbReference>
<dbReference type="Pfam" id="PF07596">
    <property type="entry name" value="SBP_bac_10"/>
    <property type="match status" value="1"/>
</dbReference>
<accession>A0A5C6EH47</accession>
<dbReference type="SUPFAM" id="SSF54523">
    <property type="entry name" value="Pili subunits"/>
    <property type="match status" value="1"/>
</dbReference>
<evidence type="ECO:0000313" key="3">
    <source>
        <dbReference type="Proteomes" id="UP000317977"/>
    </source>
</evidence>
<dbReference type="Proteomes" id="UP000317977">
    <property type="component" value="Unassembled WGS sequence"/>
</dbReference>
<dbReference type="AlphaFoldDB" id="A0A5C6EH47"/>
<evidence type="ECO:0000313" key="2">
    <source>
        <dbReference type="EMBL" id="TWU46926.1"/>
    </source>
</evidence>
<dbReference type="PROSITE" id="PS00409">
    <property type="entry name" value="PROKAR_NTER_METHYL"/>
    <property type="match status" value="1"/>
</dbReference>
<dbReference type="PANTHER" id="PTHR30093">
    <property type="entry name" value="GENERAL SECRETION PATHWAY PROTEIN G"/>
    <property type="match status" value="1"/>
</dbReference>
<dbReference type="PANTHER" id="PTHR30093:SF2">
    <property type="entry name" value="TYPE II SECRETION SYSTEM PROTEIN H"/>
    <property type="match status" value="1"/>
</dbReference>
<comment type="caution">
    <text evidence="2">The sequence shown here is derived from an EMBL/GenBank/DDBJ whole genome shotgun (WGS) entry which is preliminary data.</text>
</comment>
<dbReference type="RefSeq" id="WP_146537357.1">
    <property type="nucleotide sequence ID" value="NZ_SJPX01000006.1"/>
</dbReference>
<gene>
    <name evidence="2" type="ORF">Poly59_59000</name>
</gene>
<dbReference type="OrthoDB" id="241541at2"/>
<dbReference type="NCBIfam" id="TIGR04294">
    <property type="entry name" value="pre_pil_HX9DG"/>
    <property type="match status" value="1"/>
</dbReference>
<dbReference type="InterPro" id="IPR011453">
    <property type="entry name" value="DUF1559"/>
</dbReference>
<dbReference type="EMBL" id="SJPX01000006">
    <property type="protein sequence ID" value="TWU46926.1"/>
    <property type="molecule type" value="Genomic_DNA"/>
</dbReference>
<dbReference type="NCBIfam" id="TIGR02532">
    <property type="entry name" value="IV_pilin_GFxxxE"/>
    <property type="match status" value="1"/>
</dbReference>
<protein>
    <recommendedName>
        <fullName evidence="1">DUF1559 domain-containing protein</fullName>
    </recommendedName>
</protein>
<sequence length="410" mass="43829">MSYPRLRRGFTLVELLVVIAIIGVLVGLLLPAVQAAREAARRMSCSNNFKQLGLGMHNYHSAYKQLPTQGTGTVLFVGNGDANAYWAENDLANSKRLSMLVGILPFVEQQAIWEQIANPSAKRSDGNLSAAIGTPTNPWPAMGPTPGTIQYLPWTYEIPTLRCPSDPGVGLPALGRTNYAACLGDSTYHTRFGPWNNRRTQSARETSSRAAHRGFFRPCAPSRFRDILDGLSNTIAMGEIATDLGDGATSTSAPNDGSTLGGNNAAIAAVMENPGACDNFKDPLRPRFWANGGANSDHSRGYKWAEAKQMFTGCFTVLPPNDVYCGRHNAKDLSFPGTMSSRHNGGVHVLMGDGAVKFITDSIEAGSRNSGMVWDGATGIGARAPGSQSPYGLWGALGSRAYKETVGLED</sequence>
<dbReference type="InterPro" id="IPR045584">
    <property type="entry name" value="Pilin-like"/>
</dbReference>
<dbReference type="InterPro" id="IPR027558">
    <property type="entry name" value="Pre_pil_HX9DG_C"/>
</dbReference>